<name>A0A9Q9DNR1_CURCL</name>
<evidence type="ECO:0000256" key="1">
    <source>
        <dbReference type="SAM" id="MobiDB-lite"/>
    </source>
</evidence>
<feature type="compositionally biased region" description="Polar residues" evidence="1">
    <location>
        <begin position="149"/>
        <end position="170"/>
    </location>
</feature>
<dbReference type="Proteomes" id="UP001056012">
    <property type="component" value="Chromosome 1"/>
</dbReference>
<dbReference type="OrthoDB" id="3941134at2759"/>
<feature type="compositionally biased region" description="Polar residues" evidence="1">
    <location>
        <begin position="232"/>
        <end position="250"/>
    </location>
</feature>
<proteinExistence type="predicted"/>
<feature type="compositionally biased region" description="Low complexity" evidence="1">
    <location>
        <begin position="272"/>
        <end position="286"/>
    </location>
</feature>
<feature type="compositionally biased region" description="Basic and acidic residues" evidence="1">
    <location>
        <begin position="257"/>
        <end position="270"/>
    </location>
</feature>
<keyword evidence="3" id="KW-1185">Reference proteome</keyword>
<feature type="compositionally biased region" description="Basic and acidic residues" evidence="1">
    <location>
        <begin position="171"/>
        <end position="213"/>
    </location>
</feature>
<sequence length="826" mass="89054">MDHWGDPWADSNVEQQKSPTKNAVISPPPSALAPAPVLLNGFLDDAGWGNEEESFGDWTNSTATDATPGPFAETQAPTSSRLKNDEISEDFPRWDVDERAKDIVEASDGAWAGQKPDSSDLDNGTSDTSETSTTVPTDVDPDAHRDTNELPTQLQPDDTSSARPSTSQSETSRHAAPDESPRTSLEEEQIIEKHSIEETRSNEGHSSLDKRQGEEEDDVSSSGTDSTEDGYGTSTADTLLTEGLQSQNDAAETAACDTKEDVHKPKESRIEPAASPPLTTTTASPPRKGVYQLDTSLLDELFPPQKNQAEPDDVPEDPVYSTSARKAWYRLTRKQTMREFNSGNSDDSYIRVTWLSSQIRSEVHKTVARWAREDRMSGTGPGAGASFYWDTPATPIEPKIPRGHQRTKTSVPTQRIAAPVRQSLPPVATNSAAAFNWSSPTSTIDPWKQDSPGLQSAVSSATSNPIAAHSEQTKEFRAAPMELAHGVGETKEQPSVISPETPAVASTIPPPPPATTSENSWGDFNALETNNTVTEQHATIPDDEDDDWGEMISSPTISAPVSAFPSAISTPPNGTVSPFAPAPDTSLIQDQSADAMHAASIVRLKSTISPTSAIFGRKSFVPLGSEPGPIGPGILKPVKRPAVSTPEKVKNERPAESLPKTLSKEQAIPQVSDAENAHGDRTENPEPLINDTKDDFSVFEYDAPKPQVAKPMTPPQVPVRNEMITDSWADADFSIFESAPTAATSHKKPTPDPADSFSVFRTPPRPTSSASSAKTFTRSSPPRNITPPAIQPLTGATNSAQRRKNEEEQTIREVLAGLPDLSYMLR</sequence>
<feature type="compositionally biased region" description="Polar residues" evidence="1">
    <location>
        <begin position="517"/>
        <end position="537"/>
    </location>
</feature>
<feature type="compositionally biased region" description="Basic and acidic residues" evidence="1">
    <location>
        <begin position="675"/>
        <end position="684"/>
    </location>
</feature>
<dbReference type="AlphaFoldDB" id="A0A9Q9DNR1"/>
<feature type="region of interest" description="Disordered" evidence="1">
    <location>
        <begin position="1"/>
        <end position="320"/>
    </location>
</feature>
<feature type="compositionally biased region" description="Polar residues" evidence="1">
    <location>
        <begin position="774"/>
        <end position="783"/>
    </location>
</feature>
<gene>
    <name evidence="2" type="ORF">yc1106_00093</name>
</gene>
<feature type="compositionally biased region" description="Low complexity" evidence="1">
    <location>
        <begin position="125"/>
        <end position="138"/>
    </location>
</feature>
<feature type="region of interest" description="Disordered" evidence="1">
    <location>
        <begin position="629"/>
        <end position="692"/>
    </location>
</feature>
<dbReference type="EMBL" id="CP089274">
    <property type="protein sequence ID" value="USP72819.1"/>
    <property type="molecule type" value="Genomic_DNA"/>
</dbReference>
<feature type="compositionally biased region" description="Polar residues" evidence="1">
    <location>
        <begin position="452"/>
        <end position="465"/>
    </location>
</feature>
<feature type="compositionally biased region" description="Polar residues" evidence="1">
    <location>
        <begin position="12"/>
        <end position="21"/>
    </location>
</feature>
<evidence type="ECO:0000313" key="2">
    <source>
        <dbReference type="EMBL" id="USP72819.1"/>
    </source>
</evidence>
<feature type="region of interest" description="Disordered" evidence="1">
    <location>
        <begin position="740"/>
        <end position="826"/>
    </location>
</feature>
<feature type="compositionally biased region" description="Basic and acidic residues" evidence="1">
    <location>
        <begin position="82"/>
        <end position="104"/>
    </location>
</feature>
<feature type="region of interest" description="Disordered" evidence="1">
    <location>
        <begin position="440"/>
        <end position="472"/>
    </location>
</feature>
<accession>A0A9Q9DNR1</accession>
<feature type="region of interest" description="Disordered" evidence="1">
    <location>
        <begin position="487"/>
        <end position="586"/>
    </location>
</feature>
<dbReference type="VEuPathDB" id="FungiDB:yc1106_00093"/>
<reference evidence="2" key="1">
    <citation type="submission" date="2021-12" db="EMBL/GenBank/DDBJ databases">
        <title>Curvularia clavata genome.</title>
        <authorList>
            <person name="Cao Y."/>
        </authorList>
    </citation>
    <scope>NUCLEOTIDE SEQUENCE</scope>
    <source>
        <strain evidence="2">Yc1106</strain>
    </source>
</reference>
<protein>
    <submittedName>
        <fullName evidence="2">Uncharacterized protein</fullName>
    </submittedName>
</protein>
<feature type="compositionally biased region" description="Polar residues" evidence="1">
    <location>
        <begin position="567"/>
        <end position="576"/>
    </location>
</feature>
<evidence type="ECO:0000313" key="3">
    <source>
        <dbReference type="Proteomes" id="UP001056012"/>
    </source>
</evidence>
<organism evidence="2 3">
    <name type="scientific">Curvularia clavata</name>
    <dbReference type="NCBI Taxonomy" id="95742"/>
    <lineage>
        <taxon>Eukaryota</taxon>
        <taxon>Fungi</taxon>
        <taxon>Dikarya</taxon>
        <taxon>Ascomycota</taxon>
        <taxon>Pezizomycotina</taxon>
        <taxon>Dothideomycetes</taxon>
        <taxon>Pleosporomycetidae</taxon>
        <taxon>Pleosporales</taxon>
        <taxon>Pleosporineae</taxon>
        <taxon>Pleosporaceae</taxon>
        <taxon>Curvularia</taxon>
    </lineage>
</organism>